<evidence type="ECO:0000313" key="2">
    <source>
        <dbReference type="Proteomes" id="UP001176941"/>
    </source>
</evidence>
<proteinExistence type="predicted"/>
<organism evidence="1 2">
    <name type="scientific">Rangifer tarandus platyrhynchus</name>
    <name type="common">Svalbard reindeer</name>
    <dbReference type="NCBI Taxonomy" id="3082113"/>
    <lineage>
        <taxon>Eukaryota</taxon>
        <taxon>Metazoa</taxon>
        <taxon>Chordata</taxon>
        <taxon>Craniata</taxon>
        <taxon>Vertebrata</taxon>
        <taxon>Euteleostomi</taxon>
        <taxon>Mammalia</taxon>
        <taxon>Eutheria</taxon>
        <taxon>Laurasiatheria</taxon>
        <taxon>Artiodactyla</taxon>
        <taxon>Ruminantia</taxon>
        <taxon>Pecora</taxon>
        <taxon>Cervidae</taxon>
        <taxon>Odocoileinae</taxon>
        <taxon>Rangifer</taxon>
    </lineage>
</organism>
<protein>
    <submittedName>
        <fullName evidence="1">Uncharacterized protein</fullName>
    </submittedName>
</protein>
<dbReference type="EMBL" id="OX459943">
    <property type="protein sequence ID" value="CAI9177644.1"/>
    <property type="molecule type" value="Genomic_DNA"/>
</dbReference>
<sequence>MNQKVFFSSPSNEDFSQNSSCCQGKGGRFYLFPQFILGLLELPFSPNFPLVVGVIEPAILRSLTTPNQAASQEGVTTLPELLLALFLKVSQQVVVLLGKEAW</sequence>
<reference evidence="1" key="1">
    <citation type="submission" date="2023-04" db="EMBL/GenBank/DDBJ databases">
        <authorList>
            <consortium name="ELIXIR-Norway"/>
        </authorList>
    </citation>
    <scope>NUCLEOTIDE SEQUENCE [LARGE SCALE GENOMIC DNA]</scope>
</reference>
<keyword evidence="2" id="KW-1185">Reference proteome</keyword>
<gene>
    <name evidence="1" type="ORF">MRATA1EN1_LOCUS26606</name>
</gene>
<name>A0ABN9A121_RANTA</name>
<dbReference type="Proteomes" id="UP001176941">
    <property type="component" value="Chromosome 7"/>
</dbReference>
<accession>A0ABN9A121</accession>
<evidence type="ECO:0000313" key="1">
    <source>
        <dbReference type="EMBL" id="CAI9177644.1"/>
    </source>
</evidence>